<dbReference type="Proteomes" id="UP000272400">
    <property type="component" value="Unassembled WGS sequence"/>
</dbReference>
<gene>
    <name evidence="3" type="ORF">EDD29_8986</name>
</gene>
<evidence type="ECO:0000256" key="1">
    <source>
        <dbReference type="SAM" id="MobiDB-lite"/>
    </source>
</evidence>
<keyword evidence="2" id="KW-0732">Signal</keyword>
<evidence type="ECO:0008006" key="5">
    <source>
        <dbReference type="Google" id="ProtNLM"/>
    </source>
</evidence>
<feature type="signal peptide" evidence="2">
    <location>
        <begin position="1"/>
        <end position="28"/>
    </location>
</feature>
<comment type="caution">
    <text evidence="3">The sequence shown here is derived from an EMBL/GenBank/DDBJ whole genome shotgun (WGS) entry which is preliminary data.</text>
</comment>
<organism evidence="3 4">
    <name type="scientific">Actinocorallia herbida</name>
    <dbReference type="NCBI Taxonomy" id="58109"/>
    <lineage>
        <taxon>Bacteria</taxon>
        <taxon>Bacillati</taxon>
        <taxon>Actinomycetota</taxon>
        <taxon>Actinomycetes</taxon>
        <taxon>Streptosporangiales</taxon>
        <taxon>Thermomonosporaceae</taxon>
        <taxon>Actinocorallia</taxon>
    </lineage>
</organism>
<name>A0A3N1DCH5_9ACTN</name>
<protein>
    <recommendedName>
        <fullName evidence="5">Lipoprotein</fullName>
    </recommendedName>
</protein>
<dbReference type="EMBL" id="RJKE01000001">
    <property type="protein sequence ID" value="ROO91234.1"/>
    <property type="molecule type" value="Genomic_DNA"/>
</dbReference>
<feature type="region of interest" description="Disordered" evidence="1">
    <location>
        <begin position="122"/>
        <end position="143"/>
    </location>
</feature>
<keyword evidence="4" id="KW-1185">Reference proteome</keyword>
<evidence type="ECO:0000256" key="2">
    <source>
        <dbReference type="SAM" id="SignalP"/>
    </source>
</evidence>
<feature type="chain" id="PRO_5018235118" description="Lipoprotein" evidence="2">
    <location>
        <begin position="29"/>
        <end position="193"/>
    </location>
</feature>
<evidence type="ECO:0000313" key="4">
    <source>
        <dbReference type="Proteomes" id="UP000272400"/>
    </source>
</evidence>
<proteinExistence type="predicted"/>
<sequence length="193" mass="19978">MFGHVVRGAAIAAVAAGAIAGVPGGASAAAKACAIGEWTMVKHAFTAKGEGYDFTGTGGKGVRLKVAKKSLAWDFRGSKPLTSKGTRNGAAVAMWSRYTGRLTVPSSVKGNRKGLLQADVRKARGDASARTGKAGRSTPDATYPLAPNYQKGKPETIALGSGAFTCTGKTLHLVLATKSATDSSRFDTWFRRS</sequence>
<evidence type="ECO:0000313" key="3">
    <source>
        <dbReference type="EMBL" id="ROO91234.1"/>
    </source>
</evidence>
<accession>A0A3N1DCH5</accession>
<dbReference type="AlphaFoldDB" id="A0A3N1DCH5"/>
<reference evidence="3 4" key="1">
    <citation type="submission" date="2018-11" db="EMBL/GenBank/DDBJ databases">
        <title>Sequencing the genomes of 1000 actinobacteria strains.</title>
        <authorList>
            <person name="Klenk H.-P."/>
        </authorList>
    </citation>
    <scope>NUCLEOTIDE SEQUENCE [LARGE SCALE GENOMIC DNA]</scope>
    <source>
        <strain evidence="3 4">DSM 44254</strain>
    </source>
</reference>